<name>A0A0L8G1S1_OCTBM</name>
<reference evidence="2" key="1">
    <citation type="submission" date="2015-07" db="EMBL/GenBank/DDBJ databases">
        <title>MeaNS - Measles Nucleotide Surveillance Program.</title>
        <authorList>
            <person name="Tran T."/>
            <person name="Druce J."/>
        </authorList>
    </citation>
    <scope>NUCLEOTIDE SEQUENCE</scope>
    <source>
        <strain evidence="2">UCB-OBI-ISO-001</strain>
        <tissue evidence="2">Gonad</tissue>
    </source>
</reference>
<feature type="compositionally biased region" description="Basic and acidic residues" evidence="1">
    <location>
        <begin position="46"/>
        <end position="69"/>
    </location>
</feature>
<protein>
    <submittedName>
        <fullName evidence="2">Uncharacterized protein</fullName>
    </submittedName>
</protein>
<accession>A0A0L8G1S1</accession>
<feature type="region of interest" description="Disordered" evidence="1">
    <location>
        <begin position="1"/>
        <end position="69"/>
    </location>
</feature>
<sequence length="69" mass="8357">MEDREGGKKVRKQTLRDKARRRRRGRKRERTKLQRGGENGQKGAKCNKEQELRLARDRFGERKELTKYK</sequence>
<evidence type="ECO:0000256" key="1">
    <source>
        <dbReference type="SAM" id="MobiDB-lite"/>
    </source>
</evidence>
<proteinExistence type="predicted"/>
<dbReference type="AlphaFoldDB" id="A0A0L8G1S1"/>
<feature type="compositionally biased region" description="Basic residues" evidence="1">
    <location>
        <begin position="9"/>
        <end position="30"/>
    </location>
</feature>
<dbReference type="EMBL" id="KQ424742">
    <property type="protein sequence ID" value="KOF70535.1"/>
    <property type="molecule type" value="Genomic_DNA"/>
</dbReference>
<gene>
    <name evidence="2" type="ORF">OCBIM_22002691mg</name>
</gene>
<organism evidence="2">
    <name type="scientific">Octopus bimaculoides</name>
    <name type="common">California two-spotted octopus</name>
    <dbReference type="NCBI Taxonomy" id="37653"/>
    <lineage>
        <taxon>Eukaryota</taxon>
        <taxon>Metazoa</taxon>
        <taxon>Spiralia</taxon>
        <taxon>Lophotrochozoa</taxon>
        <taxon>Mollusca</taxon>
        <taxon>Cephalopoda</taxon>
        <taxon>Coleoidea</taxon>
        <taxon>Octopodiformes</taxon>
        <taxon>Octopoda</taxon>
        <taxon>Incirrata</taxon>
        <taxon>Octopodidae</taxon>
        <taxon>Octopus</taxon>
    </lineage>
</organism>
<evidence type="ECO:0000313" key="2">
    <source>
        <dbReference type="EMBL" id="KOF70535.1"/>
    </source>
</evidence>